<gene>
    <name evidence="2" type="ORF">PSEWESI4_03769</name>
</gene>
<evidence type="ECO:0000313" key="2">
    <source>
        <dbReference type="EMBL" id="CAD5109464.1"/>
    </source>
</evidence>
<evidence type="ECO:0000313" key="3">
    <source>
        <dbReference type="Proteomes" id="UP000583387"/>
    </source>
</evidence>
<dbReference type="RefSeq" id="WP_187672780.1">
    <property type="nucleotide sequence ID" value="NZ_CAJFCI010000076.1"/>
</dbReference>
<keyword evidence="1" id="KW-1133">Transmembrane helix</keyword>
<dbReference type="Proteomes" id="UP000583387">
    <property type="component" value="Unassembled WGS sequence"/>
</dbReference>
<proteinExistence type="predicted"/>
<keyword evidence="1" id="KW-0812">Transmembrane</keyword>
<dbReference type="EMBL" id="CAJFCI010000076">
    <property type="protein sequence ID" value="CAD5109464.1"/>
    <property type="molecule type" value="Genomic_DNA"/>
</dbReference>
<keyword evidence="3" id="KW-1185">Reference proteome</keyword>
<feature type="transmembrane region" description="Helical" evidence="1">
    <location>
        <begin position="6"/>
        <end position="27"/>
    </location>
</feature>
<evidence type="ECO:0000256" key="1">
    <source>
        <dbReference type="SAM" id="Phobius"/>
    </source>
</evidence>
<protein>
    <recommendedName>
        <fullName evidence="4">DNA repair protein</fullName>
    </recommendedName>
</protein>
<dbReference type="AlphaFoldDB" id="A0A7U7IAH7"/>
<evidence type="ECO:0008006" key="4">
    <source>
        <dbReference type="Google" id="ProtNLM"/>
    </source>
</evidence>
<organism evidence="2 3">
    <name type="scientific">Zestomonas carbonaria</name>
    <dbReference type="NCBI Taxonomy" id="2762745"/>
    <lineage>
        <taxon>Bacteria</taxon>
        <taxon>Pseudomonadati</taxon>
        <taxon>Pseudomonadota</taxon>
        <taxon>Gammaproteobacteria</taxon>
        <taxon>Pseudomonadales</taxon>
        <taxon>Pseudomonadaceae</taxon>
        <taxon>Zestomonas</taxon>
    </lineage>
</organism>
<sequence length="254" mass="28601">MSPLVITLLVIGGIAILIAIGYINHVVENRNLERARLKAELSDQIRRCGKLSDALPGQFMSPSLKLTLARLQLQDCERLLPLDKQNAGLKSQIEELRGQVARGEAIAVNNPPQKVLSEARAKDIRYLLEDLHGQIGRAAKEGLLPPQDAKRWVQEIRKMLITTNIELFNNLGHLALQQNHPGQARLAFERGVQYLRKLPDPTPYEAELKRLEMQLARANALVLDTKPSEDDPSELTDGLKSLEDDDWKKKQIYD</sequence>
<reference evidence="2 3" key="1">
    <citation type="submission" date="2020-08" db="EMBL/GenBank/DDBJ databases">
        <authorList>
            <person name="Criscuolo A."/>
        </authorList>
    </citation>
    <scope>NUCLEOTIDE SEQUENCE [LARGE SCALE GENOMIC DNA]</scope>
    <source>
        <strain evidence="2">CIP111764</strain>
    </source>
</reference>
<comment type="caution">
    <text evidence="2">The sequence shown here is derived from an EMBL/GenBank/DDBJ whole genome shotgun (WGS) entry which is preliminary data.</text>
</comment>
<name>A0A7U7IAH7_9GAMM</name>
<accession>A0A7U7IAH7</accession>
<keyword evidence="1" id="KW-0472">Membrane</keyword>